<dbReference type="EMBL" id="JAMSHJ010000005">
    <property type="protein sequence ID" value="KAI5403884.1"/>
    <property type="molecule type" value="Genomic_DNA"/>
</dbReference>
<dbReference type="Proteomes" id="UP001058974">
    <property type="component" value="Chromosome 5"/>
</dbReference>
<dbReference type="AlphaFoldDB" id="A0A9D5AD55"/>
<keyword evidence="2" id="KW-1185">Reference proteome</keyword>
<gene>
    <name evidence="1" type="ORF">KIW84_051144</name>
</gene>
<protein>
    <submittedName>
        <fullName evidence="1">Uncharacterized protein</fullName>
    </submittedName>
</protein>
<evidence type="ECO:0000313" key="1">
    <source>
        <dbReference type="EMBL" id="KAI5403884.1"/>
    </source>
</evidence>
<evidence type="ECO:0000313" key="2">
    <source>
        <dbReference type="Proteomes" id="UP001058974"/>
    </source>
</evidence>
<comment type="caution">
    <text evidence="1">The sequence shown here is derived from an EMBL/GenBank/DDBJ whole genome shotgun (WGS) entry which is preliminary data.</text>
</comment>
<dbReference type="PANTHER" id="PTHR48475:SF1">
    <property type="entry name" value="RNASE H TYPE-1 DOMAIN-CONTAINING PROTEIN"/>
    <property type="match status" value="1"/>
</dbReference>
<dbReference type="PANTHER" id="PTHR48475">
    <property type="entry name" value="RIBONUCLEASE H"/>
    <property type="match status" value="1"/>
</dbReference>
<accession>A0A9D5AD55</accession>
<proteinExistence type="predicted"/>
<sequence length="195" mass="23062">MYQVRFRNEALVIRIERRDEPVYCQLIEEETDGKPWFHDIKRYLLSQEYLEDATLLDKKTLRRLSSKFFLSNDVLYKRNHDMVLLRCMDRHEGKEAEKGKRAKSQRTKVEGRKSLELIDCRIYSDCGRLNWIDLVAGEAIADLEILVSGHTRMALGNTRMIWLYAYENVVRVAYAYGRGQYAYGLGQEWAIRVWA</sequence>
<organism evidence="1 2">
    <name type="scientific">Pisum sativum</name>
    <name type="common">Garden pea</name>
    <name type="synonym">Lathyrus oleraceus</name>
    <dbReference type="NCBI Taxonomy" id="3888"/>
    <lineage>
        <taxon>Eukaryota</taxon>
        <taxon>Viridiplantae</taxon>
        <taxon>Streptophyta</taxon>
        <taxon>Embryophyta</taxon>
        <taxon>Tracheophyta</taxon>
        <taxon>Spermatophyta</taxon>
        <taxon>Magnoliopsida</taxon>
        <taxon>eudicotyledons</taxon>
        <taxon>Gunneridae</taxon>
        <taxon>Pentapetalae</taxon>
        <taxon>rosids</taxon>
        <taxon>fabids</taxon>
        <taxon>Fabales</taxon>
        <taxon>Fabaceae</taxon>
        <taxon>Papilionoideae</taxon>
        <taxon>50 kb inversion clade</taxon>
        <taxon>NPAAA clade</taxon>
        <taxon>Hologalegina</taxon>
        <taxon>IRL clade</taxon>
        <taxon>Fabeae</taxon>
        <taxon>Lathyrus</taxon>
    </lineage>
</organism>
<name>A0A9D5AD55_PEA</name>
<dbReference type="Gramene" id="Psat05G0114400-T1">
    <property type="protein sequence ID" value="KAI5403884.1"/>
    <property type="gene ID" value="KIW84_051144"/>
</dbReference>
<reference evidence="1 2" key="1">
    <citation type="journal article" date="2022" name="Nat. Genet.">
        <title>Improved pea reference genome and pan-genome highlight genomic features and evolutionary characteristics.</title>
        <authorList>
            <person name="Yang T."/>
            <person name="Liu R."/>
            <person name="Luo Y."/>
            <person name="Hu S."/>
            <person name="Wang D."/>
            <person name="Wang C."/>
            <person name="Pandey M.K."/>
            <person name="Ge S."/>
            <person name="Xu Q."/>
            <person name="Li N."/>
            <person name="Li G."/>
            <person name="Huang Y."/>
            <person name="Saxena R.K."/>
            <person name="Ji Y."/>
            <person name="Li M."/>
            <person name="Yan X."/>
            <person name="He Y."/>
            <person name="Liu Y."/>
            <person name="Wang X."/>
            <person name="Xiang C."/>
            <person name="Varshney R.K."/>
            <person name="Ding H."/>
            <person name="Gao S."/>
            <person name="Zong X."/>
        </authorList>
    </citation>
    <scope>NUCLEOTIDE SEQUENCE [LARGE SCALE GENOMIC DNA]</scope>
    <source>
        <strain evidence="1 2">cv. Zhongwan 6</strain>
    </source>
</reference>